<keyword evidence="3" id="KW-1185">Reference proteome</keyword>
<name>A0ABT7FBT0_9RHOB</name>
<sequence>MKPACAIGRFGRSEDGAILVFVAVSLAAMLGMAALAFDFGRVTVTQSELQSYADNVALAAAGELDGHADAITRATGAAANMISDRQTFGIRNKDQMLSGNTDYQLFFYAAPANPDIEPAQAGQLLDPSDPASALQAAFVRVVVATHEIDTPLAAAVASLIGDSYRFTSVDAEAVAGFTLTACDITPMFFCLPQPGLNVTEGQMIKMVSQGGGSQQWGAGNFGFLQANDVLGIDEGGACASAPAGQEDSCALAASRSVSQCFSQRGVETKPGLSVGNMIAGFNTRFDQYDATSKQFRNAAKYDVDNFAAAPNVLDGWITQANGNNCTVTEAPPYEVAGVINPAATIGLPLDDCFAGGGACPVYQTDGQGAILTDADGNPVAAVDGNGDPVTTRIGDGDFSTGLQDYLTVNYGGAAPAWFPASGTRYDIYKAEVANQSALQSLLAAAGKAESNLPGCQPASSSAAANPYRRVVVAAGIDCNTYQGELNGGSGTIPVSKFVEIFLIRPSESDGTGARAVIYGEVIRTIESGVGGGSAGGILHDVVQLYR</sequence>
<comment type="caution">
    <text evidence="2">The sequence shown here is derived from an EMBL/GenBank/DDBJ whole genome shotgun (WGS) entry which is preliminary data.</text>
</comment>
<dbReference type="Pfam" id="PF13400">
    <property type="entry name" value="Tad"/>
    <property type="match status" value="1"/>
</dbReference>
<evidence type="ECO:0000313" key="2">
    <source>
        <dbReference type="EMBL" id="MDK3072567.1"/>
    </source>
</evidence>
<gene>
    <name evidence="2" type="ORF">QO034_05550</name>
</gene>
<dbReference type="RefSeq" id="WP_284484510.1">
    <property type="nucleotide sequence ID" value="NZ_JASNJE010000005.1"/>
</dbReference>
<proteinExistence type="predicted"/>
<dbReference type="EMBL" id="JASNJE010000005">
    <property type="protein sequence ID" value="MDK3072567.1"/>
    <property type="molecule type" value="Genomic_DNA"/>
</dbReference>
<accession>A0ABT7FBT0</accession>
<evidence type="ECO:0000313" key="3">
    <source>
        <dbReference type="Proteomes" id="UP001227126"/>
    </source>
</evidence>
<reference evidence="2 3" key="1">
    <citation type="submission" date="2023-05" db="EMBL/GenBank/DDBJ databases">
        <title>Sedimentitalea sp. nov. JM2-8.</title>
        <authorList>
            <person name="Huang J."/>
        </authorList>
    </citation>
    <scope>NUCLEOTIDE SEQUENCE [LARGE SCALE GENOMIC DNA]</scope>
    <source>
        <strain evidence="2 3">JM2-8</strain>
    </source>
</reference>
<protein>
    <submittedName>
        <fullName evidence="2">Pilus assembly protein TadG-related protein</fullName>
    </submittedName>
</protein>
<dbReference type="InterPro" id="IPR028087">
    <property type="entry name" value="Tad_N"/>
</dbReference>
<feature type="domain" description="Putative Flp pilus-assembly TadG-like N-terminal" evidence="1">
    <location>
        <begin position="16"/>
        <end position="62"/>
    </location>
</feature>
<dbReference type="Proteomes" id="UP001227126">
    <property type="component" value="Unassembled WGS sequence"/>
</dbReference>
<evidence type="ECO:0000259" key="1">
    <source>
        <dbReference type="Pfam" id="PF13400"/>
    </source>
</evidence>
<organism evidence="2 3">
    <name type="scientific">Sedimentitalea xiamensis</name>
    <dbReference type="NCBI Taxonomy" id="3050037"/>
    <lineage>
        <taxon>Bacteria</taxon>
        <taxon>Pseudomonadati</taxon>
        <taxon>Pseudomonadota</taxon>
        <taxon>Alphaproteobacteria</taxon>
        <taxon>Rhodobacterales</taxon>
        <taxon>Paracoccaceae</taxon>
        <taxon>Sedimentitalea</taxon>
    </lineage>
</organism>